<name>A0A8H7QXR3_9FUNG</name>
<dbReference type="OrthoDB" id="8062037at2759"/>
<keyword evidence="1" id="KW-0479">Metal-binding</keyword>
<dbReference type="Proteomes" id="UP000603453">
    <property type="component" value="Unassembled WGS sequence"/>
</dbReference>
<dbReference type="EMBL" id="JAEPRD010000079">
    <property type="protein sequence ID" value="KAG2200744.1"/>
    <property type="molecule type" value="Genomic_DNA"/>
</dbReference>
<dbReference type="Pfam" id="PF13639">
    <property type="entry name" value="zf-RING_2"/>
    <property type="match status" value="1"/>
</dbReference>
<dbReference type="SUPFAM" id="SSF57850">
    <property type="entry name" value="RING/U-box"/>
    <property type="match status" value="1"/>
</dbReference>
<organism evidence="4 5">
    <name type="scientific">Mucor saturninus</name>
    <dbReference type="NCBI Taxonomy" id="64648"/>
    <lineage>
        <taxon>Eukaryota</taxon>
        <taxon>Fungi</taxon>
        <taxon>Fungi incertae sedis</taxon>
        <taxon>Mucoromycota</taxon>
        <taxon>Mucoromycotina</taxon>
        <taxon>Mucoromycetes</taxon>
        <taxon>Mucorales</taxon>
        <taxon>Mucorineae</taxon>
        <taxon>Mucoraceae</taxon>
        <taxon>Mucor</taxon>
    </lineage>
</organism>
<reference evidence="4" key="1">
    <citation type="submission" date="2020-12" db="EMBL/GenBank/DDBJ databases">
        <title>Metabolic potential, ecology and presence of endohyphal bacteria is reflected in genomic diversity of Mucoromycotina.</title>
        <authorList>
            <person name="Muszewska A."/>
            <person name="Okrasinska A."/>
            <person name="Steczkiewicz K."/>
            <person name="Drgas O."/>
            <person name="Orlowska M."/>
            <person name="Perlinska-Lenart U."/>
            <person name="Aleksandrzak-Piekarczyk T."/>
            <person name="Szatraj K."/>
            <person name="Zielenkiewicz U."/>
            <person name="Pilsyk S."/>
            <person name="Malc E."/>
            <person name="Mieczkowski P."/>
            <person name="Kruszewska J.S."/>
            <person name="Biernat P."/>
            <person name="Pawlowska J."/>
        </authorList>
    </citation>
    <scope>NUCLEOTIDE SEQUENCE</scope>
    <source>
        <strain evidence="4">WA0000017839</strain>
    </source>
</reference>
<dbReference type="PANTHER" id="PTHR45676:SF41">
    <property type="entry name" value="RING-H2 FINGER PROTEIN ATL66"/>
    <property type="match status" value="1"/>
</dbReference>
<dbReference type="PRINTS" id="PR01217">
    <property type="entry name" value="PRICHEXTENSN"/>
</dbReference>
<keyword evidence="5" id="KW-1185">Reference proteome</keyword>
<feature type="compositionally biased region" description="Polar residues" evidence="2">
    <location>
        <begin position="184"/>
        <end position="199"/>
    </location>
</feature>
<evidence type="ECO:0000259" key="3">
    <source>
        <dbReference type="PROSITE" id="PS50089"/>
    </source>
</evidence>
<feature type="region of interest" description="Disordered" evidence="2">
    <location>
        <begin position="177"/>
        <end position="306"/>
    </location>
</feature>
<gene>
    <name evidence="4" type="ORF">INT47_002788</name>
</gene>
<sequence length="443" mass="48511">MGQSPSAASSRHDNASTRTLHSASMRSNRPLSFFRRISNRLSTHPNRRSGQQQLQQQQQQQQQQQRYYQGQRSVATLHTFSTTTSSVRQATQEAARAAAAATGPPFLLHHQQQNPVTTAQSRSSRRTSVTSLSDSTASWNEFLSRDTDNGSSMLRYLQIPIRASTVTTEGESAAAAAVGGAGTMEQQQTSSTTASLNTTRRMHILVIEYRSSTSSPSPPPPPPRASSPSPPPTIASSPPPFLPPTTPLPPPPLPPPTRPLPPPPSSQSFSASPTGSQQYRFLGLRRRRSQVSSHSSTDTIMSHYPNINPTSPEPTSGQWVVYVMNSTTTILSSSSVANAYSVMDDNPTYEDLLWLSNRLGPARPCTTTQAAVDAAIPVLDWSDQMKKDVEACLVCLDEFENKQPVRVLKCHHVFHRECVDRWLCESHNSCPVCRRVPVETSSS</sequence>
<evidence type="ECO:0000256" key="1">
    <source>
        <dbReference type="PROSITE-ProRule" id="PRU00175"/>
    </source>
</evidence>
<dbReference type="PANTHER" id="PTHR45676">
    <property type="entry name" value="RING-H2 FINGER PROTEIN ATL51-RELATED"/>
    <property type="match status" value="1"/>
</dbReference>
<feature type="domain" description="RING-type" evidence="3">
    <location>
        <begin position="392"/>
        <end position="434"/>
    </location>
</feature>
<accession>A0A8H7QXR3</accession>
<dbReference type="InterPro" id="IPR013083">
    <property type="entry name" value="Znf_RING/FYVE/PHD"/>
</dbReference>
<evidence type="ECO:0000313" key="5">
    <source>
        <dbReference type="Proteomes" id="UP000603453"/>
    </source>
</evidence>
<comment type="caution">
    <text evidence="4">The sequence shown here is derived from an EMBL/GenBank/DDBJ whole genome shotgun (WGS) entry which is preliminary data.</text>
</comment>
<feature type="compositionally biased region" description="Low complexity" evidence="2">
    <location>
        <begin position="50"/>
        <end position="70"/>
    </location>
</feature>
<dbReference type="SMART" id="SM00184">
    <property type="entry name" value="RING"/>
    <property type="match status" value="1"/>
</dbReference>
<dbReference type="GO" id="GO:0008270">
    <property type="term" value="F:zinc ion binding"/>
    <property type="evidence" value="ECO:0007669"/>
    <property type="project" value="UniProtKB-KW"/>
</dbReference>
<feature type="compositionally biased region" description="Polar residues" evidence="2">
    <location>
        <begin position="297"/>
        <end position="306"/>
    </location>
</feature>
<evidence type="ECO:0000256" key="2">
    <source>
        <dbReference type="SAM" id="MobiDB-lite"/>
    </source>
</evidence>
<feature type="region of interest" description="Disordered" evidence="2">
    <location>
        <begin position="1"/>
        <end position="70"/>
    </location>
</feature>
<feature type="region of interest" description="Disordered" evidence="2">
    <location>
        <begin position="106"/>
        <end position="137"/>
    </location>
</feature>
<keyword evidence="1" id="KW-0862">Zinc</keyword>
<proteinExistence type="predicted"/>
<feature type="compositionally biased region" description="Polar residues" evidence="2">
    <location>
        <begin position="16"/>
        <end position="30"/>
    </location>
</feature>
<evidence type="ECO:0000313" key="4">
    <source>
        <dbReference type="EMBL" id="KAG2200744.1"/>
    </source>
</evidence>
<dbReference type="InterPro" id="IPR001841">
    <property type="entry name" value="Znf_RING"/>
</dbReference>
<dbReference type="PROSITE" id="PS50089">
    <property type="entry name" value="ZF_RING_2"/>
    <property type="match status" value="1"/>
</dbReference>
<keyword evidence="1" id="KW-0863">Zinc-finger</keyword>
<dbReference type="Gene3D" id="3.30.40.10">
    <property type="entry name" value="Zinc/RING finger domain, C3HC4 (zinc finger)"/>
    <property type="match status" value="1"/>
</dbReference>
<protein>
    <recommendedName>
        <fullName evidence="3">RING-type domain-containing protein</fullName>
    </recommendedName>
</protein>
<feature type="compositionally biased region" description="Pro residues" evidence="2">
    <location>
        <begin position="216"/>
        <end position="265"/>
    </location>
</feature>
<dbReference type="AlphaFoldDB" id="A0A8H7QXR3"/>
<feature type="compositionally biased region" description="Low complexity" evidence="2">
    <location>
        <begin position="117"/>
        <end position="136"/>
    </location>
</feature>
<dbReference type="CDD" id="cd16448">
    <property type="entry name" value="RING-H2"/>
    <property type="match status" value="1"/>
</dbReference>